<accession>A0ABV8V4T7</accession>
<protein>
    <submittedName>
        <fullName evidence="6">Class I SAM-dependent methyltransferase</fullName>
        <ecNumber evidence="6">2.1.1.-</ecNumber>
    </submittedName>
</protein>
<dbReference type="GO" id="GO:0032259">
    <property type="term" value="P:methylation"/>
    <property type="evidence" value="ECO:0007669"/>
    <property type="project" value="UniProtKB-KW"/>
</dbReference>
<dbReference type="InterPro" id="IPR050723">
    <property type="entry name" value="CFA/CMAS"/>
</dbReference>
<keyword evidence="5" id="KW-0443">Lipid metabolism</keyword>
<evidence type="ECO:0000256" key="1">
    <source>
        <dbReference type="ARBA" id="ARBA00010815"/>
    </source>
</evidence>
<dbReference type="SUPFAM" id="SSF53335">
    <property type="entry name" value="S-adenosyl-L-methionine-dependent methyltransferases"/>
    <property type="match status" value="1"/>
</dbReference>
<comment type="caution">
    <text evidence="6">The sequence shown here is derived from an EMBL/GenBank/DDBJ whole genome shotgun (WGS) entry which is preliminary data.</text>
</comment>
<dbReference type="Pfam" id="PF02353">
    <property type="entry name" value="CMAS"/>
    <property type="match status" value="1"/>
</dbReference>
<evidence type="ECO:0000256" key="5">
    <source>
        <dbReference type="ARBA" id="ARBA00023098"/>
    </source>
</evidence>
<gene>
    <name evidence="6" type="ORF">ACFOX3_07900</name>
</gene>
<evidence type="ECO:0000256" key="3">
    <source>
        <dbReference type="ARBA" id="ARBA00022679"/>
    </source>
</evidence>
<dbReference type="PANTHER" id="PTHR43667:SF2">
    <property type="entry name" value="FATTY ACID C-METHYL TRANSFERASE"/>
    <property type="match status" value="1"/>
</dbReference>
<reference evidence="7" key="1">
    <citation type="journal article" date="2019" name="Int. J. Syst. Evol. Microbiol.">
        <title>The Global Catalogue of Microorganisms (GCM) 10K type strain sequencing project: providing services to taxonomists for standard genome sequencing and annotation.</title>
        <authorList>
            <consortium name="The Broad Institute Genomics Platform"/>
            <consortium name="The Broad Institute Genome Sequencing Center for Infectious Disease"/>
            <person name="Wu L."/>
            <person name="Ma J."/>
        </authorList>
    </citation>
    <scope>NUCLEOTIDE SEQUENCE [LARGE SCALE GENOMIC DNA]</scope>
    <source>
        <strain evidence="7">CECT 8570</strain>
    </source>
</reference>
<sequence length="439" mass="48779">MTPPQASGVTQSDLRDNFISGASTAVADQLAASKPSRMFRNLLFSVLKKLRHGSLELHEAGEVFHFGESTSQGVKAKIAVHDAGFYGAVITGGTIGAGESYMRGEWSSNNLVDVVRLMSTNIALTNDMDSSWSAIKGWALKLYHSLRSNTKIGSKKNIAAHYDLGNDFFSLFLDKSMMYSAAVYESPSASLEQAAEAKLDRICKRLNLQPTDHLLEIGTGWGGMAIHAAKHYGCRVTTTTISQQQYDYACAWVEREGLQDKITLLLEDYRDLTGCYDKLVSVEMIEAVGHKFYAQYFATCSKLLKDDGLMLIQAITIADQRFNFAKNNVDFIQRYIFPGGALPSVSVIGDCLRDYTDMQLVGLEEIGIHYARTLADWRTRFWAAIDKVRGCGFDETFIRMWDFYLCYCEGGFRERAIGTSQLLMAKPRAQQLPAPVALG</sequence>
<keyword evidence="7" id="KW-1185">Reference proteome</keyword>
<keyword evidence="4" id="KW-0949">S-adenosyl-L-methionine</keyword>
<evidence type="ECO:0000313" key="7">
    <source>
        <dbReference type="Proteomes" id="UP001595840"/>
    </source>
</evidence>
<dbReference type="PIRSF" id="PIRSF003085">
    <property type="entry name" value="CMAS"/>
    <property type="match status" value="1"/>
</dbReference>
<dbReference type="EMBL" id="JBHSCX010000005">
    <property type="protein sequence ID" value="MFC4362220.1"/>
    <property type="molecule type" value="Genomic_DNA"/>
</dbReference>
<name>A0ABV8V4T7_9GAMM</name>
<dbReference type="GO" id="GO:0008168">
    <property type="term" value="F:methyltransferase activity"/>
    <property type="evidence" value="ECO:0007669"/>
    <property type="project" value="UniProtKB-KW"/>
</dbReference>
<dbReference type="RefSeq" id="WP_290265560.1">
    <property type="nucleotide sequence ID" value="NZ_JAUFQG010000006.1"/>
</dbReference>
<dbReference type="PANTHER" id="PTHR43667">
    <property type="entry name" value="CYCLOPROPANE-FATTY-ACYL-PHOSPHOLIPID SYNTHASE"/>
    <property type="match status" value="1"/>
</dbReference>
<dbReference type="Gene3D" id="3.40.50.150">
    <property type="entry name" value="Vaccinia Virus protein VP39"/>
    <property type="match status" value="1"/>
</dbReference>
<evidence type="ECO:0000256" key="2">
    <source>
        <dbReference type="ARBA" id="ARBA00022603"/>
    </source>
</evidence>
<comment type="similarity">
    <text evidence="1">Belongs to the CFA/CMAS family.</text>
</comment>
<dbReference type="EC" id="2.1.1.-" evidence="6"/>
<evidence type="ECO:0000313" key="6">
    <source>
        <dbReference type="EMBL" id="MFC4362220.1"/>
    </source>
</evidence>
<organism evidence="6 7">
    <name type="scientific">Simiduia curdlanivorans</name>
    <dbReference type="NCBI Taxonomy" id="1492769"/>
    <lineage>
        <taxon>Bacteria</taxon>
        <taxon>Pseudomonadati</taxon>
        <taxon>Pseudomonadota</taxon>
        <taxon>Gammaproteobacteria</taxon>
        <taxon>Cellvibrionales</taxon>
        <taxon>Cellvibrionaceae</taxon>
        <taxon>Simiduia</taxon>
    </lineage>
</organism>
<dbReference type="CDD" id="cd02440">
    <property type="entry name" value="AdoMet_MTases"/>
    <property type="match status" value="1"/>
</dbReference>
<proteinExistence type="inferred from homology"/>
<keyword evidence="3 6" id="KW-0808">Transferase</keyword>
<keyword evidence="2 6" id="KW-0489">Methyltransferase</keyword>
<dbReference type="InterPro" id="IPR003333">
    <property type="entry name" value="CMAS"/>
</dbReference>
<evidence type="ECO:0000256" key="4">
    <source>
        <dbReference type="ARBA" id="ARBA00022691"/>
    </source>
</evidence>
<dbReference type="Proteomes" id="UP001595840">
    <property type="component" value="Unassembled WGS sequence"/>
</dbReference>
<dbReference type="InterPro" id="IPR029063">
    <property type="entry name" value="SAM-dependent_MTases_sf"/>
</dbReference>